<dbReference type="SMART" id="SM00304">
    <property type="entry name" value="HAMP"/>
    <property type="match status" value="1"/>
</dbReference>
<evidence type="ECO:0000256" key="10">
    <source>
        <dbReference type="ARBA" id="ARBA00023012"/>
    </source>
</evidence>
<dbReference type="PRINTS" id="PR00344">
    <property type="entry name" value="BCTRLSENSOR"/>
</dbReference>
<keyword evidence="9" id="KW-0067">ATP-binding</keyword>
<feature type="domain" description="Histidine kinase" evidence="13">
    <location>
        <begin position="488"/>
        <end position="595"/>
    </location>
</feature>
<dbReference type="PROSITE" id="PS50109">
    <property type="entry name" value="HIS_KIN"/>
    <property type="match status" value="1"/>
</dbReference>
<dbReference type="GO" id="GO:0005524">
    <property type="term" value="F:ATP binding"/>
    <property type="evidence" value="ECO:0007669"/>
    <property type="project" value="UniProtKB-KW"/>
</dbReference>
<proteinExistence type="predicted"/>
<dbReference type="PANTHER" id="PTHR34220">
    <property type="entry name" value="SENSOR HISTIDINE KINASE YPDA"/>
    <property type="match status" value="1"/>
</dbReference>
<evidence type="ECO:0000259" key="14">
    <source>
        <dbReference type="PROSITE" id="PS50885"/>
    </source>
</evidence>
<comment type="caution">
    <text evidence="15">The sequence shown here is derived from an EMBL/GenBank/DDBJ whole genome shotgun (WGS) entry which is preliminary data.</text>
</comment>
<dbReference type="RefSeq" id="WP_185138495.1">
    <property type="nucleotide sequence ID" value="NZ_JACJVR010000097.1"/>
</dbReference>
<dbReference type="InterPro" id="IPR036890">
    <property type="entry name" value="HATPase_C_sf"/>
</dbReference>
<dbReference type="SMART" id="SM00387">
    <property type="entry name" value="HATPase_c"/>
    <property type="match status" value="1"/>
</dbReference>
<comment type="catalytic activity">
    <reaction evidence="1">
        <text>ATP + protein L-histidine = ADP + protein N-phospho-L-histidine.</text>
        <dbReference type="EC" id="2.7.13.3"/>
    </reaction>
</comment>
<dbReference type="Pfam" id="PF06580">
    <property type="entry name" value="His_kinase"/>
    <property type="match status" value="1"/>
</dbReference>
<keyword evidence="10" id="KW-0902">Two-component regulatory system</keyword>
<keyword evidence="7" id="KW-0547">Nucleotide-binding</keyword>
<dbReference type="InterPro" id="IPR004358">
    <property type="entry name" value="Sig_transdc_His_kin-like_C"/>
</dbReference>
<evidence type="ECO:0000256" key="8">
    <source>
        <dbReference type="ARBA" id="ARBA00022777"/>
    </source>
</evidence>
<feature type="domain" description="HAMP" evidence="14">
    <location>
        <begin position="325"/>
        <end position="377"/>
    </location>
</feature>
<dbReference type="PANTHER" id="PTHR34220:SF7">
    <property type="entry name" value="SENSOR HISTIDINE KINASE YPDA"/>
    <property type="match status" value="1"/>
</dbReference>
<dbReference type="InterPro" id="IPR003594">
    <property type="entry name" value="HATPase_dom"/>
</dbReference>
<keyword evidence="12" id="KW-0812">Transmembrane</keyword>
<evidence type="ECO:0000256" key="7">
    <source>
        <dbReference type="ARBA" id="ARBA00022741"/>
    </source>
</evidence>
<evidence type="ECO:0000256" key="3">
    <source>
        <dbReference type="ARBA" id="ARBA00012438"/>
    </source>
</evidence>
<dbReference type="EC" id="2.7.13.3" evidence="3"/>
<feature type="transmembrane region" description="Helical" evidence="12">
    <location>
        <begin position="18"/>
        <end position="38"/>
    </location>
</feature>
<evidence type="ECO:0000256" key="11">
    <source>
        <dbReference type="ARBA" id="ARBA00023136"/>
    </source>
</evidence>
<evidence type="ECO:0000256" key="1">
    <source>
        <dbReference type="ARBA" id="ARBA00000085"/>
    </source>
</evidence>
<comment type="subcellular location">
    <subcellularLocation>
        <location evidence="2">Cell membrane</location>
        <topology evidence="2">Multi-pass membrane protein</topology>
    </subcellularLocation>
</comment>
<dbReference type="InterPro" id="IPR010559">
    <property type="entry name" value="Sig_transdc_His_kin_internal"/>
</dbReference>
<feature type="transmembrane region" description="Helical" evidence="12">
    <location>
        <begin position="301"/>
        <end position="327"/>
    </location>
</feature>
<dbReference type="PROSITE" id="PS50885">
    <property type="entry name" value="HAMP"/>
    <property type="match status" value="1"/>
</dbReference>
<keyword evidence="11 12" id="KW-0472">Membrane</keyword>
<evidence type="ECO:0000313" key="16">
    <source>
        <dbReference type="Proteomes" id="UP000553776"/>
    </source>
</evidence>
<dbReference type="CDD" id="cd06225">
    <property type="entry name" value="HAMP"/>
    <property type="match status" value="1"/>
</dbReference>
<keyword evidence="6" id="KW-0808">Transferase</keyword>
<dbReference type="Gene3D" id="3.30.565.10">
    <property type="entry name" value="Histidine kinase-like ATPase, C-terminal domain"/>
    <property type="match status" value="1"/>
</dbReference>
<evidence type="ECO:0000256" key="4">
    <source>
        <dbReference type="ARBA" id="ARBA00022475"/>
    </source>
</evidence>
<evidence type="ECO:0000259" key="13">
    <source>
        <dbReference type="PROSITE" id="PS50109"/>
    </source>
</evidence>
<dbReference type="InterPro" id="IPR003660">
    <property type="entry name" value="HAMP_dom"/>
</dbReference>
<dbReference type="InterPro" id="IPR005467">
    <property type="entry name" value="His_kinase_dom"/>
</dbReference>
<accession>A0A841U435</accession>
<dbReference type="GO" id="GO:0000155">
    <property type="term" value="F:phosphorelay sensor kinase activity"/>
    <property type="evidence" value="ECO:0007669"/>
    <property type="project" value="InterPro"/>
</dbReference>
<dbReference type="AlphaFoldDB" id="A0A841U435"/>
<protein>
    <recommendedName>
        <fullName evidence="3">histidine kinase</fullName>
        <ecNumber evidence="3">2.7.13.3</ecNumber>
    </recommendedName>
</protein>
<gene>
    <name evidence="15" type="ORF">H7B90_24340</name>
</gene>
<keyword evidence="5" id="KW-0597">Phosphoprotein</keyword>
<evidence type="ECO:0000313" key="15">
    <source>
        <dbReference type="EMBL" id="MBB6694529.1"/>
    </source>
</evidence>
<dbReference type="Pfam" id="PF02518">
    <property type="entry name" value="HATPase_c"/>
    <property type="match status" value="1"/>
</dbReference>
<evidence type="ECO:0000256" key="12">
    <source>
        <dbReference type="SAM" id="Phobius"/>
    </source>
</evidence>
<dbReference type="EMBL" id="JACJVR010000097">
    <property type="protein sequence ID" value="MBB6694529.1"/>
    <property type="molecule type" value="Genomic_DNA"/>
</dbReference>
<dbReference type="SUPFAM" id="SSF55874">
    <property type="entry name" value="ATPase domain of HSP90 chaperone/DNA topoisomerase II/histidine kinase"/>
    <property type="match status" value="1"/>
</dbReference>
<reference evidence="15 16" key="1">
    <citation type="submission" date="2020-08" db="EMBL/GenBank/DDBJ databases">
        <title>Cohnella phylogeny.</title>
        <authorList>
            <person name="Dunlap C."/>
        </authorList>
    </citation>
    <scope>NUCLEOTIDE SEQUENCE [LARGE SCALE GENOMIC DNA]</scope>
    <source>
        <strain evidence="15 16">DSM 25239</strain>
    </source>
</reference>
<evidence type="ECO:0000256" key="2">
    <source>
        <dbReference type="ARBA" id="ARBA00004651"/>
    </source>
</evidence>
<evidence type="ECO:0000256" key="9">
    <source>
        <dbReference type="ARBA" id="ARBA00022840"/>
    </source>
</evidence>
<dbReference type="Proteomes" id="UP000553776">
    <property type="component" value="Unassembled WGS sequence"/>
</dbReference>
<dbReference type="Pfam" id="PF00672">
    <property type="entry name" value="HAMP"/>
    <property type="match status" value="1"/>
</dbReference>
<name>A0A841U435_9BACL</name>
<organism evidence="15 16">
    <name type="scientific">Cohnella xylanilytica</name>
    <dbReference type="NCBI Taxonomy" id="557555"/>
    <lineage>
        <taxon>Bacteria</taxon>
        <taxon>Bacillati</taxon>
        <taxon>Bacillota</taxon>
        <taxon>Bacilli</taxon>
        <taxon>Bacillales</taxon>
        <taxon>Paenibacillaceae</taxon>
        <taxon>Cohnella</taxon>
    </lineage>
</organism>
<dbReference type="Gene3D" id="6.10.340.10">
    <property type="match status" value="1"/>
</dbReference>
<sequence length="596" mass="66853">MGTRSLRSYLNLPIRYKILFWFVPLLVATITATGVYSFRIAENELTTKIGAEQTSAAKQAIDHLDYIAQDAIDISNFLFLLPDIQALITSDPSSDAYVTRSAIDAINRLMVTRPYFQYLTIYSSHFGSIQFNNKGLSTAMPFEEYRERFRYDDMMKEDAAVAPWSVEVPGKEDSIFSGDTKNKLLLTRVLKNDMDYASEGVLILGIDEKDIRKSYSTSGGGSQIAVIGTDGKVISDSEGSWIGRPMRDLPFFRGASVAPASIRDHIDTSKWVYADVVSPLTGWHVLAVQPRSELVKQLGRIQWLTAVIVCATIVLSLAASWAVAGFISKPIRRVLISMKKFQKGDFTQQVKVLGQDEIGQLGMGYNTMVQRIKELIEDVYSFQLQQKQAELKVLQSQINPHFLYNTLNTIAWTAHKNGDPLVEEMIYALSGMFKISLNQGRDVTDLRQEFQLIDHYLFLQKMRFPSKIAYELELDERIADFTVPKLFIQPLVENAIVHGIESLADDAGFVHVAAALDGDAVRIEVTDNGIGLTAEKLDRVAQTLRSERPSPEGESYALQNIAARVRLFYGEKASLDIQSEAGSGTRVRIRLPYDRR</sequence>
<dbReference type="InterPro" id="IPR050640">
    <property type="entry name" value="Bact_2-comp_sensor_kinase"/>
</dbReference>
<keyword evidence="12" id="KW-1133">Transmembrane helix</keyword>
<evidence type="ECO:0000256" key="5">
    <source>
        <dbReference type="ARBA" id="ARBA00022553"/>
    </source>
</evidence>
<dbReference type="SUPFAM" id="SSF158472">
    <property type="entry name" value="HAMP domain-like"/>
    <property type="match status" value="1"/>
</dbReference>
<keyword evidence="16" id="KW-1185">Reference proteome</keyword>
<keyword evidence="8 15" id="KW-0418">Kinase</keyword>
<keyword evidence="4" id="KW-1003">Cell membrane</keyword>
<dbReference type="GO" id="GO:0005886">
    <property type="term" value="C:plasma membrane"/>
    <property type="evidence" value="ECO:0007669"/>
    <property type="project" value="UniProtKB-SubCell"/>
</dbReference>
<evidence type="ECO:0000256" key="6">
    <source>
        <dbReference type="ARBA" id="ARBA00022679"/>
    </source>
</evidence>